<organism evidence="2 3">
    <name type="scientific">Sphingopyxis bauzanensis</name>
    <dbReference type="NCBI Taxonomy" id="651663"/>
    <lineage>
        <taxon>Bacteria</taxon>
        <taxon>Pseudomonadati</taxon>
        <taxon>Pseudomonadota</taxon>
        <taxon>Alphaproteobacteria</taxon>
        <taxon>Sphingomonadales</taxon>
        <taxon>Sphingomonadaceae</taxon>
        <taxon>Sphingopyxis</taxon>
    </lineage>
</organism>
<comment type="caution">
    <text evidence="2">The sequence shown here is derived from an EMBL/GenBank/DDBJ whole genome shotgun (WGS) entry which is preliminary data.</text>
</comment>
<dbReference type="AlphaFoldDB" id="A0A246JSA4"/>
<feature type="domain" description="ABC-three component systems C-terminal" evidence="1">
    <location>
        <begin position="75"/>
        <end position="186"/>
    </location>
</feature>
<protein>
    <recommendedName>
        <fullName evidence="1">ABC-three component systems C-terminal domain-containing protein</fullName>
    </recommendedName>
</protein>
<evidence type="ECO:0000259" key="1">
    <source>
        <dbReference type="Pfam" id="PF20285"/>
    </source>
</evidence>
<dbReference type="EMBL" id="NISK01000003">
    <property type="protein sequence ID" value="OWQ95858.1"/>
    <property type="molecule type" value="Genomic_DNA"/>
</dbReference>
<evidence type="ECO:0000313" key="3">
    <source>
        <dbReference type="Proteomes" id="UP000197361"/>
    </source>
</evidence>
<proteinExistence type="predicted"/>
<dbReference type="InterPro" id="IPR046911">
    <property type="entry name" value="ABC-3C_CTD9"/>
</dbReference>
<accession>A0A246JSA4</accession>
<evidence type="ECO:0000313" key="2">
    <source>
        <dbReference type="EMBL" id="OWQ95858.1"/>
    </source>
</evidence>
<dbReference type="OrthoDB" id="7366506at2"/>
<dbReference type="RefSeq" id="WP_088441956.1">
    <property type="nucleotide sequence ID" value="NZ_BMMC01000007.1"/>
</dbReference>
<reference evidence="2 3" key="1">
    <citation type="journal article" date="2010" name="Int. J. Syst. Evol. Microbiol.">
        <title>Sphingopyxis bauzanensis sp. nov., a psychrophilic bacterium isolated from soil.</title>
        <authorList>
            <person name="Zhang D.C."/>
            <person name="Liu H.C."/>
            <person name="Xin Y.H."/>
            <person name="Zhou Y.G."/>
            <person name="Schinner F."/>
            <person name="Margesin R."/>
        </authorList>
    </citation>
    <scope>NUCLEOTIDE SEQUENCE [LARGE SCALE GENOMIC DNA]</scope>
    <source>
        <strain evidence="2 3">DSM 22271</strain>
    </source>
</reference>
<gene>
    <name evidence="2" type="ORF">CDQ92_13935</name>
</gene>
<keyword evidence="3" id="KW-1185">Reference proteome</keyword>
<sequence length="193" mass="21822">MEIPKQNSTIANQQGAVAGGNIAGRDYYNQEPKRGLVEKLLIKLKEQYDCSEHTQTTMDELARYHTRRATDGIDGLEAKLAASGRSGYYDEAIEKKEMFAKLLERWSLYSSAQQIFVHILARAENEFTHVVYGQIPTKSPEEINALVMDRIVNPIVEECGGDLMSVNHNLVQGMVYWLAEQCFIKWHTNVVAA</sequence>
<name>A0A246JSA4_9SPHN</name>
<dbReference type="Pfam" id="PF20285">
    <property type="entry name" value="CTD9"/>
    <property type="match status" value="1"/>
</dbReference>
<dbReference type="Proteomes" id="UP000197361">
    <property type="component" value="Unassembled WGS sequence"/>
</dbReference>